<dbReference type="InterPro" id="IPR012337">
    <property type="entry name" value="RNaseH-like_sf"/>
</dbReference>
<dbReference type="PANTHER" id="PTHR47723:SF23">
    <property type="entry name" value="REVERSE TRANSCRIPTASE-LIKE PROTEIN"/>
    <property type="match status" value="1"/>
</dbReference>
<accession>A0ABD1Q9S6</accession>
<dbReference type="Proteomes" id="UP001604336">
    <property type="component" value="Unassembled WGS sequence"/>
</dbReference>
<dbReference type="PANTHER" id="PTHR47723">
    <property type="entry name" value="OS05G0353850 PROTEIN"/>
    <property type="match status" value="1"/>
</dbReference>
<dbReference type="InterPro" id="IPR044730">
    <property type="entry name" value="RNase_H-like_dom_plant"/>
</dbReference>
<dbReference type="AlphaFoldDB" id="A0ABD1Q9S6"/>
<dbReference type="SUPFAM" id="SSF53098">
    <property type="entry name" value="Ribonuclease H-like"/>
    <property type="match status" value="1"/>
</dbReference>
<reference evidence="3" key="1">
    <citation type="submission" date="2024-07" db="EMBL/GenBank/DDBJ databases">
        <title>Two chromosome-level genome assemblies of Korean endemic species Abeliophyllum distichum and Forsythia ovata (Oleaceae).</title>
        <authorList>
            <person name="Jang H."/>
        </authorList>
    </citation>
    <scope>NUCLEOTIDE SEQUENCE [LARGE SCALE GENOMIC DNA]</scope>
</reference>
<keyword evidence="3" id="KW-1185">Reference proteome</keyword>
<evidence type="ECO:0000313" key="2">
    <source>
        <dbReference type="EMBL" id="KAL2472343.1"/>
    </source>
</evidence>
<evidence type="ECO:0000259" key="1">
    <source>
        <dbReference type="Pfam" id="PF13456"/>
    </source>
</evidence>
<organism evidence="2 3">
    <name type="scientific">Abeliophyllum distichum</name>
    <dbReference type="NCBI Taxonomy" id="126358"/>
    <lineage>
        <taxon>Eukaryota</taxon>
        <taxon>Viridiplantae</taxon>
        <taxon>Streptophyta</taxon>
        <taxon>Embryophyta</taxon>
        <taxon>Tracheophyta</taxon>
        <taxon>Spermatophyta</taxon>
        <taxon>Magnoliopsida</taxon>
        <taxon>eudicotyledons</taxon>
        <taxon>Gunneridae</taxon>
        <taxon>Pentapetalae</taxon>
        <taxon>asterids</taxon>
        <taxon>lamiids</taxon>
        <taxon>Lamiales</taxon>
        <taxon>Oleaceae</taxon>
        <taxon>Forsythieae</taxon>
        <taxon>Abeliophyllum</taxon>
    </lineage>
</organism>
<dbReference type="InterPro" id="IPR053151">
    <property type="entry name" value="RNase_H-like"/>
</dbReference>
<dbReference type="Pfam" id="PF13456">
    <property type="entry name" value="RVT_3"/>
    <property type="match status" value="1"/>
</dbReference>
<name>A0ABD1Q9S6_9LAMI</name>
<dbReference type="CDD" id="cd06222">
    <property type="entry name" value="RNase_H_like"/>
    <property type="match status" value="1"/>
</dbReference>
<dbReference type="InterPro" id="IPR002156">
    <property type="entry name" value="RNaseH_domain"/>
</dbReference>
<comment type="caution">
    <text evidence="2">The sequence shown here is derived from an EMBL/GenBank/DDBJ whole genome shotgun (WGS) entry which is preliminary data.</text>
</comment>
<protein>
    <submittedName>
        <fullName evidence="2">Ribonuclease H protein</fullName>
    </submittedName>
</protein>
<feature type="domain" description="RNase H type-1" evidence="1">
    <location>
        <begin position="56"/>
        <end position="114"/>
    </location>
</feature>
<proteinExistence type="predicted"/>
<evidence type="ECO:0000313" key="3">
    <source>
        <dbReference type="Proteomes" id="UP001604336"/>
    </source>
</evidence>
<sequence>MDIAPLFGISLTISSLPPPVLVYWRTPLVRYYKVNTDGCVKDGFSSGGRIIRDSSDLWIESDSTLAIHCIIRGGGPWSIQAILRHIRHLFSSERDVISHIYLESNQVADLLASKGWNRRCYFKYSAHDLPQRYSSLVQIDRHGLPTIRGL</sequence>
<gene>
    <name evidence="2" type="ORF">Adt_40479</name>
</gene>
<dbReference type="EMBL" id="JBFOLK010000012">
    <property type="protein sequence ID" value="KAL2472343.1"/>
    <property type="molecule type" value="Genomic_DNA"/>
</dbReference>